<dbReference type="GO" id="GO:0005542">
    <property type="term" value="F:folic acid binding"/>
    <property type="evidence" value="ECO:0007669"/>
    <property type="project" value="InterPro"/>
</dbReference>
<feature type="domain" description="Formiminotransferase N-terminal subdomain" evidence="4">
    <location>
        <begin position="7"/>
        <end position="182"/>
    </location>
</feature>
<dbReference type="InterPro" id="IPR022384">
    <property type="entry name" value="FormiminoTrfase_cat_dom_sf"/>
</dbReference>
<dbReference type="GO" id="GO:0030409">
    <property type="term" value="F:glutamate formimidoyltransferase activity"/>
    <property type="evidence" value="ECO:0007669"/>
    <property type="project" value="UniProtKB-EC"/>
</dbReference>
<dbReference type="Gene3D" id="3.30.70.670">
    <property type="entry name" value="Formiminotransferase, C-terminal subdomain"/>
    <property type="match status" value="1"/>
</dbReference>
<dbReference type="EC" id="2.1.2.5" evidence="1"/>
<dbReference type="EMBL" id="CAESAO010000105">
    <property type="protein sequence ID" value="CAB4345607.1"/>
    <property type="molecule type" value="Genomic_DNA"/>
</dbReference>
<sequence>MRFDPKTVLTAVPNVSNGADLDALGAVGNAFVRAGTADLLAEPHSDADHGRTVFTLAAEPGGMATALVDGARVALEQFDLASHIGSHPNVGVVDVVPIVFLDEQRRGAAMAEALVTADLLAGELDLPVFLYGALADGRTRAELRRGGLAELTARINSGELRPDFGPAAVDPAKGVTLVAARPPLVAFNLELASPATLADAKAIAADLRETGPAGLPGLRAIGLELPARGGVAQVSMNIEDHHALSLAEVVAAVSARAEVSEAELVGLAPRAAFDGWPEHLVCRNRATLEDALGF</sequence>
<gene>
    <name evidence="5" type="ORF">UFOPK3522_01135</name>
</gene>
<feature type="domain" description="Formiminotransferase C-terminal subdomain" evidence="3">
    <location>
        <begin position="183"/>
        <end position="291"/>
    </location>
</feature>
<name>A0A6J5ZXR1_9ZZZZ</name>
<dbReference type="SMART" id="SM01222">
    <property type="entry name" value="FTCD_N"/>
    <property type="match status" value="1"/>
</dbReference>
<dbReference type="InterPro" id="IPR037070">
    <property type="entry name" value="Formiminotransferase_C_sf"/>
</dbReference>
<dbReference type="Gene3D" id="3.30.990.10">
    <property type="entry name" value="Formiminotransferase, N-terminal subdomain"/>
    <property type="match status" value="1"/>
</dbReference>
<proteinExistence type="predicted"/>
<dbReference type="InterPro" id="IPR051623">
    <property type="entry name" value="FTCD"/>
</dbReference>
<evidence type="ECO:0000256" key="1">
    <source>
        <dbReference type="ARBA" id="ARBA00012252"/>
    </source>
</evidence>
<dbReference type="SUPFAM" id="SSF55116">
    <property type="entry name" value="Formiminotransferase domain of formiminotransferase-cyclodeaminase"/>
    <property type="match status" value="2"/>
</dbReference>
<dbReference type="Pfam" id="PF02971">
    <property type="entry name" value="FTCD"/>
    <property type="match status" value="1"/>
</dbReference>
<reference evidence="5" key="1">
    <citation type="submission" date="2020-05" db="EMBL/GenBank/DDBJ databases">
        <authorList>
            <person name="Chiriac C."/>
            <person name="Salcher M."/>
            <person name="Ghai R."/>
            <person name="Kavagutti S V."/>
        </authorList>
    </citation>
    <scope>NUCLEOTIDE SEQUENCE</scope>
</reference>
<organism evidence="5">
    <name type="scientific">freshwater metagenome</name>
    <dbReference type="NCBI Taxonomy" id="449393"/>
    <lineage>
        <taxon>unclassified sequences</taxon>
        <taxon>metagenomes</taxon>
        <taxon>ecological metagenomes</taxon>
    </lineage>
</organism>
<dbReference type="AlphaFoldDB" id="A0A6J5ZXR1"/>
<dbReference type="InterPro" id="IPR013802">
    <property type="entry name" value="Formiminotransferase_C"/>
</dbReference>
<dbReference type="InterPro" id="IPR037064">
    <property type="entry name" value="Formiminotransferase_N_sf"/>
</dbReference>
<evidence type="ECO:0000313" key="5">
    <source>
        <dbReference type="EMBL" id="CAB4345607.1"/>
    </source>
</evidence>
<accession>A0A6J5ZXR1</accession>
<dbReference type="Pfam" id="PF07837">
    <property type="entry name" value="FTCD_N"/>
    <property type="match status" value="1"/>
</dbReference>
<dbReference type="PANTHER" id="PTHR12234:SF1">
    <property type="entry name" value="FORMIMINOTRANSFERASE N-TERMINAL SUBDOMAIN-CONTAINING PROTEIN"/>
    <property type="match status" value="1"/>
</dbReference>
<dbReference type="InterPro" id="IPR012886">
    <property type="entry name" value="Formiminotransferase_N"/>
</dbReference>
<dbReference type="SMART" id="SM01221">
    <property type="entry name" value="FTCD"/>
    <property type="match status" value="1"/>
</dbReference>
<evidence type="ECO:0000256" key="2">
    <source>
        <dbReference type="ARBA" id="ARBA00022679"/>
    </source>
</evidence>
<protein>
    <recommendedName>
        <fullName evidence="1">glutamate formimidoyltransferase</fullName>
        <ecNumber evidence="1">2.1.2.5</ecNumber>
    </recommendedName>
</protein>
<dbReference type="PANTHER" id="PTHR12234">
    <property type="entry name" value="FORMIMINOTRANSFERASE-CYCLODEAMINASE"/>
    <property type="match status" value="1"/>
</dbReference>
<evidence type="ECO:0000259" key="4">
    <source>
        <dbReference type="SMART" id="SM01222"/>
    </source>
</evidence>
<keyword evidence="2" id="KW-0808">Transferase</keyword>
<evidence type="ECO:0000259" key="3">
    <source>
        <dbReference type="SMART" id="SM01221"/>
    </source>
</evidence>